<dbReference type="InterPro" id="IPR029063">
    <property type="entry name" value="SAM-dependent_MTases_sf"/>
</dbReference>
<dbReference type="PIRSF" id="PIRSF017393">
    <property type="entry name" value="MTase_SAV2177"/>
    <property type="match status" value="1"/>
</dbReference>
<sequence length="269" mass="30112">MDLRTGFPHSARMYDYFLGGKDNYEVDRDQAAQVERVFPSVRLAARHNRGFMHRATKYLAHAGVRRFLDIGTGIPTEPNLHQIAQQIHPDARIVYVDNDPMVLAHARALMTSTPEGTTAYLHADVTEPDQILTAAAVRNLLRDEKPIAVSSIALLHFVPDEFKPYDIVATLLDAVPSGSYLVISHATPDFDRESFDKVQDIYRSGEIPCQFRSREEISRFFTGLDLVDPGVVPLPRWRPDLIAVDDPDDDTLTTLDAKVGCYAAIGRKP</sequence>
<dbReference type="Gene3D" id="3.40.50.150">
    <property type="entry name" value="Vaccinia Virus protein VP39"/>
    <property type="match status" value="1"/>
</dbReference>
<dbReference type="RefSeq" id="WP_232110455.1">
    <property type="nucleotide sequence ID" value="NZ_AP023396.1"/>
</dbReference>
<evidence type="ECO:0008006" key="3">
    <source>
        <dbReference type="Google" id="ProtNLM"/>
    </source>
</evidence>
<gene>
    <name evidence="1" type="ORF">NWFMUON74_39680</name>
</gene>
<proteinExistence type="predicted"/>
<dbReference type="Proteomes" id="UP000516173">
    <property type="component" value="Chromosome"/>
</dbReference>
<protein>
    <recommendedName>
        <fullName evidence="3">Methyltransferase</fullName>
    </recommendedName>
</protein>
<evidence type="ECO:0000313" key="1">
    <source>
        <dbReference type="EMBL" id="BCK56196.1"/>
    </source>
</evidence>
<reference evidence="1 2" key="1">
    <citation type="submission" date="2020-08" db="EMBL/GenBank/DDBJ databases">
        <title>Genome Sequencing of Nocardia wallacei strain FMUON74 and assembly.</title>
        <authorList>
            <person name="Toyokawa M."/>
            <person name="Uesaka K."/>
        </authorList>
    </citation>
    <scope>NUCLEOTIDE SEQUENCE [LARGE SCALE GENOMIC DNA]</scope>
    <source>
        <strain evidence="1 2">FMUON74</strain>
    </source>
</reference>
<dbReference type="AlphaFoldDB" id="A0A7G1KNT3"/>
<name>A0A7G1KNT3_9NOCA</name>
<dbReference type="KEGG" id="nwl:NWFMUON74_39680"/>
<organism evidence="1 2">
    <name type="scientific">Nocardia wallacei</name>
    <dbReference type="NCBI Taxonomy" id="480035"/>
    <lineage>
        <taxon>Bacteria</taxon>
        <taxon>Bacillati</taxon>
        <taxon>Actinomycetota</taxon>
        <taxon>Actinomycetes</taxon>
        <taxon>Mycobacteriales</taxon>
        <taxon>Nocardiaceae</taxon>
        <taxon>Nocardia</taxon>
    </lineage>
</organism>
<dbReference type="InterPro" id="IPR006764">
    <property type="entry name" value="SAM_dep_MeTrfase_SAV2177_type"/>
</dbReference>
<keyword evidence="2" id="KW-1185">Reference proteome</keyword>
<dbReference type="Pfam" id="PF04672">
    <property type="entry name" value="Methyltransf_19"/>
    <property type="match status" value="1"/>
</dbReference>
<accession>A0A7G1KNT3</accession>
<evidence type="ECO:0000313" key="2">
    <source>
        <dbReference type="Proteomes" id="UP000516173"/>
    </source>
</evidence>
<dbReference type="EMBL" id="AP023396">
    <property type="protein sequence ID" value="BCK56196.1"/>
    <property type="molecule type" value="Genomic_DNA"/>
</dbReference>
<dbReference type="SUPFAM" id="SSF53335">
    <property type="entry name" value="S-adenosyl-L-methionine-dependent methyltransferases"/>
    <property type="match status" value="1"/>
</dbReference>
<dbReference type="GeneID" id="80348463"/>
<dbReference type="CDD" id="cd02440">
    <property type="entry name" value="AdoMet_MTases"/>
    <property type="match status" value="1"/>
</dbReference>